<name>A0A086P7F1_SPHHM</name>
<dbReference type="GO" id="GO:0006313">
    <property type="term" value="P:DNA transposition"/>
    <property type="evidence" value="ECO:0007669"/>
    <property type="project" value="InterPro"/>
</dbReference>
<dbReference type="NCBIfam" id="NF033573">
    <property type="entry name" value="transpos_IS200"/>
    <property type="match status" value="1"/>
</dbReference>
<dbReference type="PANTHER" id="PTHR33360:SF2">
    <property type="entry name" value="TRANSPOSASE FOR INSERTION SEQUENCE ELEMENT IS200"/>
    <property type="match status" value="1"/>
</dbReference>
<comment type="caution">
    <text evidence="2">The sequence shown here is derived from an EMBL/GenBank/DDBJ whole genome shotgun (WGS) entry which is preliminary data.</text>
</comment>
<keyword evidence="3" id="KW-1185">Reference proteome</keyword>
<dbReference type="PANTHER" id="PTHR33360">
    <property type="entry name" value="TRANSPOSASE FOR INSERTION SEQUENCE ELEMENT IS200"/>
    <property type="match status" value="1"/>
</dbReference>
<proteinExistence type="predicted"/>
<evidence type="ECO:0000259" key="1">
    <source>
        <dbReference type="SMART" id="SM01321"/>
    </source>
</evidence>
<feature type="domain" description="Transposase IS200-like" evidence="1">
    <location>
        <begin position="15"/>
        <end position="116"/>
    </location>
</feature>
<dbReference type="GO" id="GO:0004803">
    <property type="term" value="F:transposase activity"/>
    <property type="evidence" value="ECO:0007669"/>
    <property type="project" value="InterPro"/>
</dbReference>
<reference evidence="2" key="1">
    <citation type="submission" date="2014-08" db="EMBL/GenBank/DDBJ databases">
        <title>Draft genome sequences of Sphingobium herbicidovorans.</title>
        <authorList>
            <person name="Gan H.M."/>
            <person name="Gan H.Y."/>
            <person name="Savka M.A."/>
        </authorList>
    </citation>
    <scope>NUCLEOTIDE SEQUENCE [LARGE SCALE GENOMIC DNA]</scope>
    <source>
        <strain evidence="2">NBRC 16415</strain>
    </source>
</reference>
<evidence type="ECO:0000313" key="2">
    <source>
        <dbReference type="EMBL" id="KFG89319.1"/>
    </source>
</evidence>
<dbReference type="Gene3D" id="3.30.70.1290">
    <property type="entry name" value="Transposase IS200-like"/>
    <property type="match status" value="1"/>
</dbReference>
<dbReference type="SUPFAM" id="SSF143422">
    <property type="entry name" value="Transposase IS200-like"/>
    <property type="match status" value="1"/>
</dbReference>
<dbReference type="InterPro" id="IPR036515">
    <property type="entry name" value="Transposase_17_sf"/>
</dbReference>
<dbReference type="Proteomes" id="UP000024284">
    <property type="component" value="Unassembled WGS sequence"/>
</dbReference>
<dbReference type="eggNOG" id="COG1943">
    <property type="taxonomic scope" value="Bacteria"/>
</dbReference>
<gene>
    <name evidence="2" type="ORF">BV98_002905</name>
</gene>
<protein>
    <submittedName>
        <fullName evidence="2">Mobile element protein</fullName>
    </submittedName>
</protein>
<dbReference type="EMBL" id="JFZA02000033">
    <property type="protein sequence ID" value="KFG89319.1"/>
    <property type="molecule type" value="Genomic_DNA"/>
</dbReference>
<dbReference type="STRING" id="76947.GCA_002080435_01502"/>
<dbReference type="GO" id="GO:0003677">
    <property type="term" value="F:DNA binding"/>
    <property type="evidence" value="ECO:0007669"/>
    <property type="project" value="InterPro"/>
</dbReference>
<dbReference type="InterPro" id="IPR002686">
    <property type="entry name" value="Transposase_17"/>
</dbReference>
<dbReference type="AlphaFoldDB" id="A0A086P7F1"/>
<accession>A0A086P7F1</accession>
<evidence type="ECO:0000313" key="3">
    <source>
        <dbReference type="Proteomes" id="UP000024284"/>
    </source>
</evidence>
<dbReference type="Pfam" id="PF01797">
    <property type="entry name" value="Y1_Tnp"/>
    <property type="match status" value="1"/>
</dbReference>
<sequence length="165" mass="18891">MEKRNALAISDRMKRPSIWRSWLPLCIRQVCAEMGGVTIVHGVLPRDHVHMFAEISPHVSVSEFVRRAKGRSSRKIQQEFEHIRKRYWGQRFWQRGCFSTTSGNITDDTILRILTDMATKMASAPRHDPPGVSRSVIQLPHPLSSHRESLNQIELRLLVGLSQSG</sequence>
<dbReference type="SMART" id="SM01321">
    <property type="entry name" value="Y1_Tnp"/>
    <property type="match status" value="1"/>
</dbReference>
<organism evidence="2 3">
    <name type="scientific">Sphingobium herbicidovorans (strain ATCC 700291 / DSM 11019 / CCUG 56400 / KCTC 2939 / LMG 18315 / NBRC 16415 / MH)</name>
    <name type="common">Sphingomonas herbicidovorans</name>
    <dbReference type="NCBI Taxonomy" id="1219045"/>
    <lineage>
        <taxon>Bacteria</taxon>
        <taxon>Pseudomonadati</taxon>
        <taxon>Pseudomonadota</taxon>
        <taxon>Alphaproteobacteria</taxon>
        <taxon>Sphingomonadales</taxon>
        <taxon>Sphingomonadaceae</taxon>
        <taxon>Sphingobium</taxon>
    </lineage>
</organism>
<dbReference type="PATRIC" id="fig|1219045.3.peg.2945"/>